<sequence>MGSLSFGQAKILDIACNLVVGREGQALFAYLTWKTVSNFVARSMEMEFITYDAFSTVFIIQDSSFLAICRILTDRTFYRSLRSKIFMAFVFLSLTFILMFPTAVNSMTGYVGKTAAFIATDNKSTGEAKTYVKFSEFNYVEYIIHDASRLNLTDDLIVEYEPNNSYPNCRYYPRENGRSGLNKTYSKWGYGDNAIPISPPSLNISWHPNYMVKEYLYSAEDSTYSIQYIAENGLCQPIPDIYQWGFSYMQLVLLTISLLLWTLAMYIISLSAQINLPLEHREIPTRLKSFLHIASAITLDFSSANITNPQHLTNRQTEQTARKHLKGGNVSFQPLALPKTPSPNFSSKQWLWQKFKPQKWWYLAFFCQFGATI</sequence>
<dbReference type="AlphaFoldDB" id="A0AAN7BHJ9"/>
<evidence type="ECO:0000256" key="1">
    <source>
        <dbReference type="SAM" id="Phobius"/>
    </source>
</evidence>
<keyword evidence="1" id="KW-0812">Transmembrane</keyword>
<keyword evidence="3" id="KW-1185">Reference proteome</keyword>
<dbReference type="Proteomes" id="UP001301958">
    <property type="component" value="Unassembled WGS sequence"/>
</dbReference>
<comment type="caution">
    <text evidence="2">The sequence shown here is derived from an EMBL/GenBank/DDBJ whole genome shotgun (WGS) entry which is preliminary data.</text>
</comment>
<reference evidence="2" key="2">
    <citation type="submission" date="2023-05" db="EMBL/GenBank/DDBJ databases">
        <authorList>
            <consortium name="Lawrence Berkeley National Laboratory"/>
            <person name="Steindorff A."/>
            <person name="Hensen N."/>
            <person name="Bonometti L."/>
            <person name="Westerberg I."/>
            <person name="Brannstrom I.O."/>
            <person name="Guillou S."/>
            <person name="Cros-Aarteil S."/>
            <person name="Calhoun S."/>
            <person name="Haridas S."/>
            <person name="Kuo A."/>
            <person name="Mondo S."/>
            <person name="Pangilinan J."/>
            <person name="Riley R."/>
            <person name="Labutti K."/>
            <person name="Andreopoulos B."/>
            <person name="Lipzen A."/>
            <person name="Chen C."/>
            <person name="Yanf M."/>
            <person name="Daum C."/>
            <person name="Ng V."/>
            <person name="Clum A."/>
            <person name="Ohm R."/>
            <person name="Martin F."/>
            <person name="Silar P."/>
            <person name="Natvig D."/>
            <person name="Lalanne C."/>
            <person name="Gautier V."/>
            <person name="Ament-Velasquez S.L."/>
            <person name="Kruys A."/>
            <person name="Hutchinson M.I."/>
            <person name="Powell A.J."/>
            <person name="Barry K."/>
            <person name="Miller A.N."/>
            <person name="Grigoriev I.V."/>
            <person name="Debuchy R."/>
            <person name="Gladieux P."/>
            <person name="Thoren M.H."/>
            <person name="Johannesson H."/>
        </authorList>
    </citation>
    <scope>NUCLEOTIDE SEQUENCE</scope>
    <source>
        <strain evidence="2">CBS 990.96</strain>
    </source>
</reference>
<feature type="non-terminal residue" evidence="2">
    <location>
        <position position="373"/>
    </location>
</feature>
<evidence type="ECO:0000313" key="2">
    <source>
        <dbReference type="EMBL" id="KAK4223392.1"/>
    </source>
</evidence>
<evidence type="ECO:0000313" key="3">
    <source>
        <dbReference type="Proteomes" id="UP001301958"/>
    </source>
</evidence>
<accession>A0AAN7BHJ9</accession>
<proteinExistence type="predicted"/>
<feature type="transmembrane region" description="Helical" evidence="1">
    <location>
        <begin position="85"/>
        <end position="104"/>
    </location>
</feature>
<gene>
    <name evidence="2" type="ORF">QBC38DRAFT_399728</name>
</gene>
<dbReference type="EMBL" id="MU865428">
    <property type="protein sequence ID" value="KAK4223392.1"/>
    <property type="molecule type" value="Genomic_DNA"/>
</dbReference>
<reference evidence="2" key="1">
    <citation type="journal article" date="2023" name="Mol. Phylogenet. Evol.">
        <title>Genome-scale phylogeny and comparative genomics of the fungal order Sordariales.</title>
        <authorList>
            <person name="Hensen N."/>
            <person name="Bonometti L."/>
            <person name="Westerberg I."/>
            <person name="Brannstrom I.O."/>
            <person name="Guillou S."/>
            <person name="Cros-Aarteil S."/>
            <person name="Calhoun S."/>
            <person name="Haridas S."/>
            <person name="Kuo A."/>
            <person name="Mondo S."/>
            <person name="Pangilinan J."/>
            <person name="Riley R."/>
            <person name="LaButti K."/>
            <person name="Andreopoulos B."/>
            <person name="Lipzen A."/>
            <person name="Chen C."/>
            <person name="Yan M."/>
            <person name="Daum C."/>
            <person name="Ng V."/>
            <person name="Clum A."/>
            <person name="Steindorff A."/>
            <person name="Ohm R.A."/>
            <person name="Martin F."/>
            <person name="Silar P."/>
            <person name="Natvig D.O."/>
            <person name="Lalanne C."/>
            <person name="Gautier V."/>
            <person name="Ament-Velasquez S.L."/>
            <person name="Kruys A."/>
            <person name="Hutchinson M.I."/>
            <person name="Powell A.J."/>
            <person name="Barry K."/>
            <person name="Miller A.N."/>
            <person name="Grigoriev I.V."/>
            <person name="Debuchy R."/>
            <person name="Gladieux P."/>
            <person name="Hiltunen Thoren M."/>
            <person name="Johannesson H."/>
        </authorList>
    </citation>
    <scope>NUCLEOTIDE SEQUENCE</scope>
    <source>
        <strain evidence="2">CBS 990.96</strain>
    </source>
</reference>
<feature type="transmembrane region" description="Helical" evidence="1">
    <location>
        <begin position="248"/>
        <end position="268"/>
    </location>
</feature>
<protein>
    <submittedName>
        <fullName evidence="2">Uncharacterized protein</fullName>
    </submittedName>
</protein>
<keyword evidence="1" id="KW-0472">Membrane</keyword>
<name>A0AAN7BHJ9_9PEZI</name>
<organism evidence="2 3">
    <name type="scientific">Podospora fimiseda</name>
    <dbReference type="NCBI Taxonomy" id="252190"/>
    <lineage>
        <taxon>Eukaryota</taxon>
        <taxon>Fungi</taxon>
        <taxon>Dikarya</taxon>
        <taxon>Ascomycota</taxon>
        <taxon>Pezizomycotina</taxon>
        <taxon>Sordariomycetes</taxon>
        <taxon>Sordariomycetidae</taxon>
        <taxon>Sordariales</taxon>
        <taxon>Podosporaceae</taxon>
        <taxon>Podospora</taxon>
    </lineage>
</organism>
<keyword evidence="1" id="KW-1133">Transmembrane helix</keyword>